<protein>
    <recommendedName>
        <fullName evidence="7">NAC domain-containing protein</fullName>
    </recommendedName>
</protein>
<dbReference type="GO" id="GO:0005634">
    <property type="term" value="C:nucleus"/>
    <property type="evidence" value="ECO:0007669"/>
    <property type="project" value="UniProtKB-SubCell"/>
</dbReference>
<dbReference type="PANTHER" id="PTHR31744">
    <property type="entry name" value="PROTEIN CUP-SHAPED COTYLEDON 2-RELATED"/>
    <property type="match status" value="1"/>
</dbReference>
<dbReference type="InterPro" id="IPR003441">
    <property type="entry name" value="NAC-dom"/>
</dbReference>
<dbReference type="AlphaFoldDB" id="B8LLW8"/>
<dbReference type="EMBL" id="EF676765">
    <property type="protein sequence ID" value="ABR16648.1"/>
    <property type="molecule type" value="mRNA"/>
</dbReference>
<dbReference type="SUPFAM" id="SSF101941">
    <property type="entry name" value="NAC domain"/>
    <property type="match status" value="1"/>
</dbReference>
<accession>B8LLW8</accession>
<dbReference type="OMA" id="QVDAMPN"/>
<organism evidence="8">
    <name type="scientific">Picea sitchensis</name>
    <name type="common">Sitka spruce</name>
    <name type="synonym">Pinus sitchensis</name>
    <dbReference type="NCBI Taxonomy" id="3332"/>
    <lineage>
        <taxon>Eukaryota</taxon>
        <taxon>Viridiplantae</taxon>
        <taxon>Streptophyta</taxon>
        <taxon>Embryophyta</taxon>
        <taxon>Tracheophyta</taxon>
        <taxon>Spermatophyta</taxon>
        <taxon>Pinopsida</taxon>
        <taxon>Pinidae</taxon>
        <taxon>Conifers I</taxon>
        <taxon>Pinales</taxon>
        <taxon>Pinaceae</taxon>
        <taxon>Picea</taxon>
    </lineage>
</organism>
<proteinExistence type="evidence at transcript level"/>
<evidence type="ECO:0000313" key="8">
    <source>
        <dbReference type="EMBL" id="ABR16648.1"/>
    </source>
</evidence>
<name>B8LLW8_PICSI</name>
<dbReference type="Pfam" id="PF02365">
    <property type="entry name" value="NAM"/>
    <property type="match status" value="1"/>
</dbReference>
<comment type="subcellular location">
    <subcellularLocation>
        <location evidence="1">Nucleus</location>
    </subcellularLocation>
</comment>
<dbReference type="GO" id="GO:0006355">
    <property type="term" value="P:regulation of DNA-templated transcription"/>
    <property type="evidence" value="ECO:0007669"/>
    <property type="project" value="InterPro"/>
</dbReference>
<evidence type="ECO:0000259" key="7">
    <source>
        <dbReference type="PROSITE" id="PS51005"/>
    </source>
</evidence>
<dbReference type="Gene3D" id="2.170.150.80">
    <property type="entry name" value="NAC domain"/>
    <property type="match status" value="1"/>
</dbReference>
<dbReference type="FunFam" id="2.170.150.80:FF:000002">
    <property type="entry name" value="Nac domain-containing protein 86"/>
    <property type="match status" value="1"/>
</dbReference>
<feature type="compositionally biased region" description="Low complexity" evidence="6">
    <location>
        <begin position="570"/>
        <end position="587"/>
    </location>
</feature>
<dbReference type="InterPro" id="IPR036093">
    <property type="entry name" value="NAC_dom_sf"/>
</dbReference>
<sequence>MGTFALPPGFRFHPTDEELISCYLKGKLNHGLKAAELEVISEVDLYKLEPWDLPEKSFLPSTDMEWYFFSPRDRKYPNGSRTNRATEAGYWKATGRDRKIYSRASTIGIKKTLVFYRGRAPQGERTDWVMHEYRLEENESEAGPCLQNAFVLCRVFKKSGLGEKSGEQYTTQVEKGDLSLIKKNLSPGYFGDIEVHSEEQSKPVEGIDANSHLPSKISSKILNDTTGDSAPLNKWLDILLDDTNSNSSCVALDEDTIHTQVDAMPDTPRMQCDSACLPFDESEFPQIPVNISFSQYGVPNVCLDAYFEEERMLDEMLSAASQDYTNSKAYHSFLGDTLADILNGGYIKVKHLLPSMEELENHDSCLWEVPNPSLHHDGTGIQICSRSPVLQSHKRGILSEGTAARRVRMQLHKMEDSVERNEKDVNVRHSQNMSNDWYDSKSDSTSCPEMQQLHFGQFDGQKCNSENIRENEDSVPEALATYMAGRIDGLSFQKHDQIVDAANSAFVYNSVEDVKSIAVSHNITSMPPYSSSYGLFIKKESSEIIELPTNIFQTTVKDKTNCVNDFQSLSLDLTPSSSPGNSSPAMSMRNKISNPKTNDQTSSERYLLDSNKPSITEHVQKSENSASKNAIGILTQAACLGKDSPPEKVLHNSGTSLEHGPQMKELELNSSETMVVGLHNEDPKPSKILSKFLSCIPASPGSAMECNANLNPAKVILDSNVGTNSGLVCVATTNGHVSATSLISTCSIEGVGFPASDTVSSRLRFRRKLEPKNILLMRRRGG</sequence>
<dbReference type="PANTHER" id="PTHR31744:SF210">
    <property type="entry name" value="NAC DOMAIN-CONTAINING PROTEIN 86-LIKE"/>
    <property type="match status" value="1"/>
</dbReference>
<evidence type="ECO:0000256" key="6">
    <source>
        <dbReference type="SAM" id="MobiDB-lite"/>
    </source>
</evidence>
<feature type="domain" description="NAC" evidence="7">
    <location>
        <begin position="6"/>
        <end position="158"/>
    </location>
</feature>
<keyword evidence="3" id="KW-0238">DNA-binding</keyword>
<evidence type="ECO:0000256" key="5">
    <source>
        <dbReference type="ARBA" id="ARBA00023242"/>
    </source>
</evidence>
<dbReference type="GO" id="GO:0003677">
    <property type="term" value="F:DNA binding"/>
    <property type="evidence" value="ECO:0007669"/>
    <property type="project" value="UniProtKB-KW"/>
</dbReference>
<keyword evidence="5" id="KW-0539">Nucleus</keyword>
<evidence type="ECO:0000256" key="4">
    <source>
        <dbReference type="ARBA" id="ARBA00023163"/>
    </source>
</evidence>
<evidence type="ECO:0000256" key="3">
    <source>
        <dbReference type="ARBA" id="ARBA00023125"/>
    </source>
</evidence>
<dbReference type="PROSITE" id="PS51005">
    <property type="entry name" value="NAC"/>
    <property type="match status" value="1"/>
</dbReference>
<keyword evidence="4" id="KW-0804">Transcription</keyword>
<reference evidence="8" key="1">
    <citation type="submission" date="2007-06" db="EMBL/GenBank/DDBJ databases">
        <title>Full length cDNA sequences from Sitka Spruce (Picea sitchensis).</title>
        <authorList>
            <person name="Ralph S.G."/>
            <person name="Chun H.E."/>
            <person name="Liao N."/>
            <person name="Ali J."/>
            <person name="Reid K."/>
            <person name="Kolosova N."/>
            <person name="Cooper N."/>
            <person name="Cullis C."/>
            <person name="Jancsik S."/>
            <person name="Moore R."/>
            <person name="Mayo M."/>
            <person name="Wagner S."/>
            <person name="Holt R.A."/>
            <person name="Jones S.J.M."/>
            <person name="Marra M.A."/>
            <person name="Ritland C.E."/>
            <person name="Ritland K."/>
            <person name="Bohlmann J."/>
        </authorList>
    </citation>
    <scope>NUCLEOTIDE SEQUENCE</scope>
    <source>
        <tissue evidence="8">Green portion of the leader tissue</tissue>
    </source>
</reference>
<feature type="region of interest" description="Disordered" evidence="6">
    <location>
        <begin position="570"/>
        <end position="605"/>
    </location>
</feature>
<keyword evidence="2" id="KW-0805">Transcription regulation</keyword>
<evidence type="ECO:0000256" key="1">
    <source>
        <dbReference type="ARBA" id="ARBA00004123"/>
    </source>
</evidence>
<feature type="compositionally biased region" description="Polar residues" evidence="6">
    <location>
        <begin position="590"/>
        <end position="604"/>
    </location>
</feature>
<evidence type="ECO:0000256" key="2">
    <source>
        <dbReference type="ARBA" id="ARBA00023015"/>
    </source>
</evidence>